<dbReference type="PANTHER" id="PTHR24171">
    <property type="entry name" value="ANKYRIN REPEAT DOMAIN-CONTAINING PROTEIN 39-RELATED"/>
    <property type="match status" value="1"/>
</dbReference>
<keyword evidence="5" id="KW-1185">Reference proteome</keyword>
<dbReference type="Pfam" id="PF12796">
    <property type="entry name" value="Ank_2"/>
    <property type="match status" value="2"/>
</dbReference>
<evidence type="ECO:0000313" key="5">
    <source>
        <dbReference type="Proteomes" id="UP000280834"/>
    </source>
</evidence>
<evidence type="ECO:0000313" key="6">
    <source>
        <dbReference type="WBParaSite" id="BTMF_0000843201-mRNA-1"/>
    </source>
</evidence>
<feature type="repeat" description="ANK" evidence="3">
    <location>
        <begin position="260"/>
        <end position="292"/>
    </location>
</feature>
<sequence length="649" mass="72716">MDIIELKETNESGRIKAFLDAAYRADYEAISDNLAHGLSADIMDDDNTTALQIASAQGNLAMMQILLNRGASVDKCNHCGFTPLLHAARNGKVQAIELLIRHGANPFRTTFYGTTALSLASSRGHLNVLVMLREYASETRRRAPTPLIAAIATKQYQIVIHLEFAGFIRHPCCDVFYELDAFHVAEQLMDLKMIALLHDLDLQLLNQPAVYCITSRTFTNRESQVEIPRKTADIRCLIRDHKVALVDYIMNLNDYAELPTGTTPLMYAAIVGSISMVQILLQHNCNINASYYGFTPIMIAIVCGNDALTQYLVKKGASQSTNGCQFSLFELASNSGNFGKFSMYKIFIYFELKIFIASDGISSSTIQMLLKGSGHKMRLIKRMAATLQKISRIRGKSQSMCHQPIKLVIGASQQSFLQKVVQNMGMKSNWVPKELFSALAWPDSPCTCFEVSGTPNGFKTNPKPVLEERIMVNTDEQEQCRCLMNDCCLRKRTTKDGSLAQSSNFHTTPSLVNTNYLHIRQQQCNSISKLQSILFHFGSGSPKNYSMTSSSSSNLSMILKTDGCQDSEVPMIESISELCSTYKYENKYWDLLNRRCSPDMCQKLEEQEIDYETFLLLTRAEFISLGINRSDAAILSTIQKILKEELSKI</sequence>
<dbReference type="InterPro" id="IPR002110">
    <property type="entry name" value="Ankyrin_rpt"/>
</dbReference>
<evidence type="ECO:0000313" key="4">
    <source>
        <dbReference type="EMBL" id="VDO21925.1"/>
    </source>
</evidence>
<proteinExistence type="predicted"/>
<keyword evidence="2 3" id="KW-0040">ANK repeat</keyword>
<dbReference type="PROSITE" id="PS50297">
    <property type="entry name" value="ANK_REP_REGION"/>
    <property type="match status" value="3"/>
</dbReference>
<feature type="repeat" description="ANK" evidence="3">
    <location>
        <begin position="79"/>
        <end position="105"/>
    </location>
</feature>
<organism evidence="6">
    <name type="scientific">Brugia timori</name>
    <dbReference type="NCBI Taxonomy" id="42155"/>
    <lineage>
        <taxon>Eukaryota</taxon>
        <taxon>Metazoa</taxon>
        <taxon>Ecdysozoa</taxon>
        <taxon>Nematoda</taxon>
        <taxon>Chromadorea</taxon>
        <taxon>Rhabditida</taxon>
        <taxon>Spirurina</taxon>
        <taxon>Spiruromorpha</taxon>
        <taxon>Filarioidea</taxon>
        <taxon>Onchocercidae</taxon>
        <taxon>Brugia</taxon>
    </lineage>
</organism>
<evidence type="ECO:0000256" key="2">
    <source>
        <dbReference type="ARBA" id="ARBA00023043"/>
    </source>
</evidence>
<dbReference type="InterPro" id="IPR036770">
    <property type="entry name" value="Ankyrin_rpt-contain_sf"/>
</dbReference>
<feature type="repeat" description="ANK" evidence="3">
    <location>
        <begin position="46"/>
        <end position="78"/>
    </location>
</feature>
<protein>
    <submittedName>
        <fullName evidence="6">ANK_REP_REGION domain-containing protein</fullName>
    </submittedName>
</protein>
<dbReference type="SMART" id="SM00248">
    <property type="entry name" value="ANK"/>
    <property type="match status" value="5"/>
</dbReference>
<evidence type="ECO:0000256" key="3">
    <source>
        <dbReference type="PROSITE-ProRule" id="PRU00023"/>
    </source>
</evidence>
<dbReference type="AlphaFoldDB" id="A0A0R3QL75"/>
<dbReference type="PROSITE" id="PS50088">
    <property type="entry name" value="ANK_REPEAT"/>
    <property type="match status" value="3"/>
</dbReference>
<dbReference type="PANTHER" id="PTHR24171:SF9">
    <property type="entry name" value="ANKYRIN REPEAT DOMAIN-CONTAINING PROTEIN 39"/>
    <property type="match status" value="1"/>
</dbReference>
<reference evidence="4 5" key="2">
    <citation type="submission" date="2018-11" db="EMBL/GenBank/DDBJ databases">
        <authorList>
            <consortium name="Pathogen Informatics"/>
        </authorList>
    </citation>
    <scope>NUCLEOTIDE SEQUENCE [LARGE SCALE GENOMIC DNA]</scope>
</reference>
<dbReference type="SUPFAM" id="SSF48403">
    <property type="entry name" value="Ankyrin repeat"/>
    <property type="match status" value="1"/>
</dbReference>
<dbReference type="Proteomes" id="UP000280834">
    <property type="component" value="Unassembled WGS sequence"/>
</dbReference>
<dbReference type="STRING" id="42155.A0A0R3QL75"/>
<dbReference type="WBParaSite" id="BTMF_0000843201-mRNA-1">
    <property type="protein sequence ID" value="BTMF_0000843201-mRNA-1"/>
    <property type="gene ID" value="BTMF_0000843201"/>
</dbReference>
<dbReference type="Gene3D" id="1.25.40.20">
    <property type="entry name" value="Ankyrin repeat-containing domain"/>
    <property type="match status" value="2"/>
</dbReference>
<reference evidence="6" key="1">
    <citation type="submission" date="2017-02" db="UniProtKB">
        <authorList>
            <consortium name="WormBaseParasite"/>
        </authorList>
    </citation>
    <scope>IDENTIFICATION</scope>
</reference>
<name>A0A0R3QL75_9BILA</name>
<evidence type="ECO:0000256" key="1">
    <source>
        <dbReference type="ARBA" id="ARBA00022737"/>
    </source>
</evidence>
<keyword evidence="1" id="KW-0677">Repeat</keyword>
<gene>
    <name evidence="4" type="ORF">BTMF_LOCUS6483</name>
</gene>
<accession>A0A0R3QL75</accession>
<dbReference type="EMBL" id="UZAG01015612">
    <property type="protein sequence ID" value="VDO21925.1"/>
    <property type="molecule type" value="Genomic_DNA"/>
</dbReference>